<feature type="coiled-coil region" evidence="1">
    <location>
        <begin position="61"/>
        <end position="95"/>
    </location>
</feature>
<evidence type="ECO:0000256" key="1">
    <source>
        <dbReference type="SAM" id="Coils"/>
    </source>
</evidence>
<proteinExistence type="predicted"/>
<organism evidence="2">
    <name type="scientific">marine metagenome</name>
    <dbReference type="NCBI Taxonomy" id="408172"/>
    <lineage>
        <taxon>unclassified sequences</taxon>
        <taxon>metagenomes</taxon>
        <taxon>ecological metagenomes</taxon>
    </lineage>
</organism>
<accession>A0A382IK01</accession>
<protein>
    <submittedName>
        <fullName evidence="2">Uncharacterized protein</fullName>
    </submittedName>
</protein>
<dbReference type="EMBL" id="UINC01067839">
    <property type="protein sequence ID" value="SVB99898.1"/>
    <property type="molecule type" value="Genomic_DNA"/>
</dbReference>
<name>A0A382IK01_9ZZZZ</name>
<dbReference type="AlphaFoldDB" id="A0A382IK01"/>
<keyword evidence="1" id="KW-0175">Coiled coil</keyword>
<reference evidence="2" key="1">
    <citation type="submission" date="2018-05" db="EMBL/GenBank/DDBJ databases">
        <authorList>
            <person name="Lanie J.A."/>
            <person name="Ng W.-L."/>
            <person name="Kazmierczak K.M."/>
            <person name="Andrzejewski T.M."/>
            <person name="Davidsen T.M."/>
            <person name="Wayne K.J."/>
            <person name="Tettelin H."/>
            <person name="Glass J.I."/>
            <person name="Rusch D."/>
            <person name="Podicherti R."/>
            <person name="Tsui H.-C.T."/>
            <person name="Winkler M.E."/>
        </authorList>
    </citation>
    <scope>NUCLEOTIDE SEQUENCE</scope>
</reference>
<evidence type="ECO:0000313" key="2">
    <source>
        <dbReference type="EMBL" id="SVB99898.1"/>
    </source>
</evidence>
<gene>
    <name evidence="2" type="ORF">METZ01_LOCUS252752</name>
</gene>
<sequence length="99" mass="11142">MAEQTQVNFMWKYAATGLGSFLLGLLVMFADNALTDTIDHGQYSREKAGLYARLDSIDEELSEVKESDKELRATLSELNKAIVDLRIEIARWADASKNE</sequence>